<accession>A6DSF3</accession>
<evidence type="ECO:0000313" key="3">
    <source>
        <dbReference type="Proteomes" id="UP000004947"/>
    </source>
</evidence>
<dbReference type="OrthoDB" id="127333at2"/>
<dbReference type="PANTHER" id="PTHR43737">
    <property type="entry name" value="BLL7424 PROTEIN"/>
    <property type="match status" value="1"/>
</dbReference>
<keyword evidence="1" id="KW-0732">Signal</keyword>
<keyword evidence="3" id="KW-1185">Reference proteome</keyword>
<dbReference type="InterPro" id="IPR006311">
    <property type="entry name" value="TAT_signal"/>
</dbReference>
<name>A6DSF3_9BACT</name>
<dbReference type="STRING" id="313628.LNTAR_09701"/>
<evidence type="ECO:0000256" key="1">
    <source>
        <dbReference type="SAM" id="SignalP"/>
    </source>
</evidence>
<dbReference type="InterPro" id="IPR017850">
    <property type="entry name" value="Alkaline_phosphatase_core_sf"/>
</dbReference>
<dbReference type="RefSeq" id="WP_007280762.1">
    <property type="nucleotide sequence ID" value="NZ_ABCK01000030.1"/>
</dbReference>
<feature type="signal peptide" evidence="1">
    <location>
        <begin position="1"/>
        <end position="32"/>
    </location>
</feature>
<dbReference type="PANTHER" id="PTHR43737:SF1">
    <property type="entry name" value="DUF1501 DOMAIN-CONTAINING PROTEIN"/>
    <property type="match status" value="1"/>
</dbReference>
<proteinExistence type="predicted"/>
<reference evidence="2 3" key="1">
    <citation type="journal article" date="2010" name="J. Bacteriol.">
        <title>Genome sequence of Lentisphaera araneosa HTCC2155T, the type species of the order Lentisphaerales in the phylum Lentisphaerae.</title>
        <authorList>
            <person name="Thrash J.C."/>
            <person name="Cho J.C."/>
            <person name="Vergin K.L."/>
            <person name="Morris R.M."/>
            <person name="Giovannoni S.J."/>
        </authorList>
    </citation>
    <scope>NUCLEOTIDE SEQUENCE [LARGE SCALE GENOMIC DNA]</scope>
    <source>
        <strain evidence="2 3">HTCC2155</strain>
    </source>
</reference>
<comment type="caution">
    <text evidence="2">The sequence shown here is derived from an EMBL/GenBank/DDBJ whole genome shotgun (WGS) entry which is preliminary data.</text>
</comment>
<dbReference type="Gene3D" id="3.40.720.10">
    <property type="entry name" value="Alkaline Phosphatase, subunit A"/>
    <property type="match status" value="1"/>
</dbReference>
<protein>
    <recommendedName>
        <fullName evidence="4">DUF1501 domain-containing protein</fullName>
    </recommendedName>
</protein>
<dbReference type="Pfam" id="PF07394">
    <property type="entry name" value="DUF1501"/>
    <property type="match status" value="1"/>
</dbReference>
<dbReference type="InterPro" id="IPR010869">
    <property type="entry name" value="DUF1501"/>
</dbReference>
<dbReference type="eggNOG" id="COG4102">
    <property type="taxonomic scope" value="Bacteria"/>
</dbReference>
<sequence>MNKKTQFTRRKLLQSSLTSAAGLSLLPSTVQAESETFDQSKATVKSVIYIHVDGGLSHVDSFDIKEANKDAMRASEPIKTSADGIRIGRYFPKLAKQMHHCAIINSMSNTQGAHKEANYLLNTGYEQRGTTLHPDLGAWIARMAPRTSGEIPPFVKIGRSSSLGSGFMGSKYAALPVGNPQQGLKNIKLPRDVNQDLFHRRLGLMNSINAGFAQKHKHKLIDDYKQSYYDAIKLMHSKDLEVFDIKKEKRSTFETYGDEEFGQSCILARRLVEKGVRFISLAHKGWDFHYGIYDEFDEYANSLDQGVAALIADLEDRGLLESTLVVVNTEFGRNPALNDRAGRNHYPIAYSSFLAGGGIIGGQKYGKTDELGEKVVSGKVRVSDFNATIANAVGLNLKHVVTNTDGRPFTVGDKGKPLTQLFKKA</sequence>
<evidence type="ECO:0000313" key="2">
    <source>
        <dbReference type="EMBL" id="EDM25398.1"/>
    </source>
</evidence>
<dbReference type="Proteomes" id="UP000004947">
    <property type="component" value="Unassembled WGS sequence"/>
</dbReference>
<feature type="chain" id="PRO_5002694318" description="DUF1501 domain-containing protein" evidence="1">
    <location>
        <begin position="33"/>
        <end position="425"/>
    </location>
</feature>
<dbReference type="AlphaFoldDB" id="A6DSF3"/>
<dbReference type="PROSITE" id="PS51318">
    <property type="entry name" value="TAT"/>
    <property type="match status" value="1"/>
</dbReference>
<gene>
    <name evidence="2" type="ORF">LNTAR_09701</name>
</gene>
<dbReference type="SUPFAM" id="SSF53649">
    <property type="entry name" value="Alkaline phosphatase-like"/>
    <property type="match status" value="1"/>
</dbReference>
<organism evidence="2 3">
    <name type="scientific">Lentisphaera araneosa HTCC2155</name>
    <dbReference type="NCBI Taxonomy" id="313628"/>
    <lineage>
        <taxon>Bacteria</taxon>
        <taxon>Pseudomonadati</taxon>
        <taxon>Lentisphaerota</taxon>
        <taxon>Lentisphaeria</taxon>
        <taxon>Lentisphaerales</taxon>
        <taxon>Lentisphaeraceae</taxon>
        <taxon>Lentisphaera</taxon>
    </lineage>
</organism>
<dbReference type="EMBL" id="ABCK01000030">
    <property type="protein sequence ID" value="EDM25398.1"/>
    <property type="molecule type" value="Genomic_DNA"/>
</dbReference>
<evidence type="ECO:0008006" key="4">
    <source>
        <dbReference type="Google" id="ProtNLM"/>
    </source>
</evidence>